<dbReference type="Pfam" id="PF04385">
    <property type="entry name" value="FAINT"/>
    <property type="match status" value="1"/>
</dbReference>
<evidence type="ECO:0000313" key="4">
    <source>
        <dbReference type="Proteomes" id="UP000244803"/>
    </source>
</evidence>
<dbReference type="OrthoDB" id="10396827at2759"/>
<feature type="compositionally biased region" description="Basic and acidic residues" evidence="1">
    <location>
        <begin position="919"/>
        <end position="953"/>
    </location>
</feature>
<feature type="region of interest" description="Disordered" evidence="1">
    <location>
        <begin position="323"/>
        <end position="492"/>
    </location>
</feature>
<feature type="signal peptide" evidence="2">
    <location>
        <begin position="1"/>
        <end position="24"/>
    </location>
</feature>
<feature type="compositionally biased region" description="Low complexity" evidence="1">
    <location>
        <begin position="323"/>
        <end position="333"/>
    </location>
</feature>
<feature type="compositionally biased region" description="Basic residues" evidence="1">
    <location>
        <begin position="908"/>
        <end position="918"/>
    </location>
</feature>
<dbReference type="EMBL" id="CP056066">
    <property type="protein sequence ID" value="UKJ89039.2"/>
    <property type="molecule type" value="Genomic_DNA"/>
</dbReference>
<feature type="region of interest" description="Disordered" evidence="1">
    <location>
        <begin position="150"/>
        <end position="187"/>
    </location>
</feature>
<protein>
    <submittedName>
        <fullName evidence="3">Uncharacterized protein</fullName>
    </submittedName>
</protein>
<accession>A0A976QVE1</accession>
<reference evidence="3" key="1">
    <citation type="submission" date="2022-07" db="EMBL/GenBank/DDBJ databases">
        <title>Evaluation of T. orientalis genome assembly methods using nanopore sequencing and analysis of variation between genomes.</title>
        <authorList>
            <person name="Yam J."/>
            <person name="Micallef M.L."/>
            <person name="Liu M."/>
            <person name="Djordjevic S.P."/>
            <person name="Bogema D.R."/>
            <person name="Jenkins C."/>
        </authorList>
    </citation>
    <scope>NUCLEOTIDE SEQUENCE</scope>
    <source>
        <strain evidence="3">Fish Creek</strain>
    </source>
</reference>
<evidence type="ECO:0000256" key="1">
    <source>
        <dbReference type="SAM" id="MobiDB-lite"/>
    </source>
</evidence>
<evidence type="ECO:0000313" key="3">
    <source>
        <dbReference type="EMBL" id="UKJ89039.2"/>
    </source>
</evidence>
<organism evidence="3 4">
    <name type="scientific">Theileria orientalis</name>
    <dbReference type="NCBI Taxonomy" id="68886"/>
    <lineage>
        <taxon>Eukaryota</taxon>
        <taxon>Sar</taxon>
        <taxon>Alveolata</taxon>
        <taxon>Apicomplexa</taxon>
        <taxon>Aconoidasida</taxon>
        <taxon>Piroplasmida</taxon>
        <taxon>Theileriidae</taxon>
        <taxon>Theileria</taxon>
    </lineage>
</organism>
<dbReference type="Proteomes" id="UP000244803">
    <property type="component" value="Chromosome 3"/>
</dbReference>
<proteinExistence type="predicted"/>
<sequence>MNLNIVRYCTILIIVIRPLDVVTCSPTASPKLNRNNVAFQNRNNNNFVPSAQPTNQENSFAVSDSDEEIELDTTNLNNSAIGVTPIPGRTPVAGATAVRATNPRATTISLPETDNEGPSSMPRPVGAAPRPIAVGAQPVARAAQPIPVGAQPQPRAAQPIAVGAQPQPRAAQPIPVGAQPQPRAAQPIAVSPQVVAAPRPRMPVAGAAAAPRGQSISLADSDFEGPSSMPRPAGAAARPMAVGAQPIAAGAQPMAAGPRAVPVAAQPGGLPVGAPKPKSQGISLADSDFEGPSKMPRPAGAATAVAAQPMAAGARPVAVAAKPAGVPVGPPRKSQGISLADSDFEGPSSMPRPGGAPPTKVMVSGQAPGSSSRSNFEDIPLSDIEDSSSKKSSKFEDIPLSEAEDFGKPGGSRPLGRPPKAKSAGGFEDIALSDTEGFDPIGPGPGARAAPRSGQGSSGASRDFEDVQIDGFSDFGGSGPRGPPKTRGRTSKMEDIVLSDAGEFEDILVETDTEGAPKAPRRVAAFGAAAKGPMKAGGTGSIYEVKVQDSVPDAKEAPRPAPKMQPRQAYVESLKLVVDVSKKWSTDELEYRRNDSRRMDVFTAVHPHLIYKVKNFDDTLWEAKNEAYVKMVEIETRENKPPLVTVYLPDELYPTGEAAAAPGFAVEEEQMSDFSDYSKFAVRHKRMSEAATRGPEGEIKVTEVRPGGYDSDASIIETRRPKKRHRPGLLVHLVMLDIKNKLSSDKITYERQGEFDVFTAVEPYLIDKVQKRNQLIWQSTNMNYASRVIQKKTGNKRNFRIFFPYCTAQCSDSGSDDERIRREVDEHFKQAQLEANYLAKMQAAQAAQMFAPPVPHSPFQPFYPAPPHVPPAQYYRPQGLHYAPHHAGVAPDPFITVQDRYETYTSQPKRRYMPSHHSVHAESPTDRLSDPRKQRPREPEAHHDRHVGRRDDADPNVEIVELYKVEERELHEESEPESPDFAKHIILDVEVKKTTDKVLYEENADNTVAFTAKDPYLFGVAKKGERILWTSKDGRYSKRIVMRERDNDIPLLRVFLPRLKPPMSRASQPRRVELDVNYRFSTNEYDFREYFDRFPQRVTKHTYTTKGGNKFNVVRRSDHVIWRARDDNELSDQVVVLKYHDINTEQVMINLPDGSARKYTKPQRCVNYYRNWADMGSVPLFSPATMSVALDISNKYDTHYYQYLRMGDVSTFTARYGFVFTAVLDRKYVVWSSTGSEFAVSVEVVGEYDMTIQLCTTNKRFAKAENDVWFEYTEKLEATPIYVPSSQYLV</sequence>
<dbReference type="InterPro" id="IPR007480">
    <property type="entry name" value="DUF529"/>
</dbReference>
<feature type="compositionally biased region" description="Polar residues" evidence="1">
    <location>
        <begin position="103"/>
        <end position="118"/>
    </location>
</feature>
<feature type="compositionally biased region" description="Basic and acidic residues" evidence="1">
    <location>
        <begin position="387"/>
        <end position="397"/>
    </location>
</feature>
<feature type="chain" id="PRO_5037792238" evidence="2">
    <location>
        <begin position="25"/>
        <end position="1290"/>
    </location>
</feature>
<feature type="compositionally biased region" description="Low complexity" evidence="1">
    <location>
        <begin position="446"/>
        <end position="461"/>
    </location>
</feature>
<feature type="region of interest" description="Disordered" evidence="1">
    <location>
        <begin position="97"/>
        <end position="124"/>
    </location>
</feature>
<name>A0A976QVE1_THEOR</name>
<evidence type="ECO:0000256" key="2">
    <source>
        <dbReference type="SAM" id="SignalP"/>
    </source>
</evidence>
<feature type="region of interest" description="Disordered" evidence="1">
    <location>
        <begin position="906"/>
        <end position="955"/>
    </location>
</feature>
<keyword evidence="2" id="KW-0732">Signal</keyword>
<gene>
    <name evidence="3" type="ORF">MACJ_002285</name>
</gene>
<feature type="region of interest" description="Disordered" evidence="1">
    <location>
        <begin position="269"/>
        <end position="299"/>
    </location>
</feature>